<keyword evidence="22" id="KW-1185">Reference proteome</keyword>
<dbReference type="CDD" id="cd16922">
    <property type="entry name" value="HATPase_EvgS-ArcB-TorS-like"/>
    <property type="match status" value="1"/>
</dbReference>
<feature type="modified residue" description="Phosphohistidine" evidence="14">
    <location>
        <position position="854"/>
    </location>
</feature>
<evidence type="ECO:0000256" key="1">
    <source>
        <dbReference type="ARBA" id="ARBA00000085"/>
    </source>
</evidence>
<dbReference type="SMART" id="SM00387">
    <property type="entry name" value="HATPase_c"/>
    <property type="match status" value="1"/>
</dbReference>
<dbReference type="CDD" id="cd17546">
    <property type="entry name" value="REC_hyHK_CKI1_RcsC-like"/>
    <property type="match status" value="2"/>
</dbReference>
<evidence type="ECO:0000313" key="22">
    <source>
        <dbReference type="Proteomes" id="UP001056201"/>
    </source>
</evidence>
<evidence type="ECO:0000256" key="13">
    <source>
        <dbReference type="ARBA" id="ARBA00023136"/>
    </source>
</evidence>
<evidence type="ECO:0000256" key="3">
    <source>
        <dbReference type="ARBA" id="ARBA00012438"/>
    </source>
</evidence>
<name>A0ABY4S6T3_AQUTE</name>
<evidence type="ECO:0000256" key="4">
    <source>
        <dbReference type="ARBA" id="ARBA00022475"/>
    </source>
</evidence>
<dbReference type="Pfam" id="PF17149">
    <property type="entry name" value="CHASE5"/>
    <property type="match status" value="1"/>
</dbReference>
<dbReference type="SUPFAM" id="SSF47226">
    <property type="entry name" value="Histidine-containing phosphotransfer domain, HPT domain"/>
    <property type="match status" value="1"/>
</dbReference>
<evidence type="ECO:0000256" key="14">
    <source>
        <dbReference type="PROSITE-ProRule" id="PRU00110"/>
    </source>
</evidence>
<dbReference type="Pfam" id="PF00072">
    <property type="entry name" value="Response_reg"/>
    <property type="match status" value="2"/>
</dbReference>
<comment type="subcellular location">
    <subcellularLocation>
        <location evidence="2">Cell membrane</location>
        <topology evidence="2">Multi-pass membrane protein</topology>
    </subcellularLocation>
</comment>
<dbReference type="PROSITE" id="PS50885">
    <property type="entry name" value="HAMP"/>
    <property type="match status" value="1"/>
</dbReference>
<dbReference type="PRINTS" id="PR00344">
    <property type="entry name" value="BCTRLSENSOR"/>
</dbReference>
<evidence type="ECO:0000256" key="16">
    <source>
        <dbReference type="SAM" id="Phobius"/>
    </source>
</evidence>
<dbReference type="InterPro" id="IPR011006">
    <property type="entry name" value="CheY-like_superfamily"/>
</dbReference>
<evidence type="ECO:0000259" key="19">
    <source>
        <dbReference type="PROSITE" id="PS50885"/>
    </source>
</evidence>
<feature type="domain" description="Response regulatory" evidence="18">
    <location>
        <begin position="660"/>
        <end position="776"/>
    </location>
</feature>
<keyword evidence="9" id="KW-0418">Kinase</keyword>
<keyword evidence="10" id="KW-0067">ATP-binding</keyword>
<evidence type="ECO:0000256" key="9">
    <source>
        <dbReference type="ARBA" id="ARBA00022777"/>
    </source>
</evidence>
<dbReference type="Gene3D" id="1.20.120.160">
    <property type="entry name" value="HPT domain"/>
    <property type="match status" value="1"/>
</dbReference>
<dbReference type="InterPro" id="IPR001789">
    <property type="entry name" value="Sig_transdc_resp-reg_receiver"/>
</dbReference>
<feature type="modified residue" description="4-aspartylphosphate" evidence="15">
    <location>
        <position position="709"/>
    </location>
</feature>
<dbReference type="SMART" id="SM00304">
    <property type="entry name" value="HAMP"/>
    <property type="match status" value="1"/>
</dbReference>
<dbReference type="PROSITE" id="PS50110">
    <property type="entry name" value="RESPONSE_REGULATORY"/>
    <property type="match status" value="2"/>
</dbReference>
<dbReference type="SMART" id="SM00448">
    <property type="entry name" value="REC"/>
    <property type="match status" value="2"/>
</dbReference>
<feature type="domain" description="HPt" evidence="20">
    <location>
        <begin position="815"/>
        <end position="909"/>
    </location>
</feature>
<dbReference type="SUPFAM" id="SSF55874">
    <property type="entry name" value="ATPase domain of HSP90 chaperone/DNA topoisomerase II/histidine kinase"/>
    <property type="match status" value="1"/>
</dbReference>
<feature type="domain" description="Histidine kinase" evidence="17">
    <location>
        <begin position="268"/>
        <end position="489"/>
    </location>
</feature>
<dbReference type="PANTHER" id="PTHR45339">
    <property type="entry name" value="HYBRID SIGNAL TRANSDUCTION HISTIDINE KINASE J"/>
    <property type="match status" value="1"/>
</dbReference>
<evidence type="ECO:0000313" key="21">
    <source>
        <dbReference type="EMBL" id="URI09052.1"/>
    </source>
</evidence>
<evidence type="ECO:0000256" key="12">
    <source>
        <dbReference type="ARBA" id="ARBA00023012"/>
    </source>
</evidence>
<dbReference type="SMART" id="SM00388">
    <property type="entry name" value="HisKA"/>
    <property type="match status" value="1"/>
</dbReference>
<dbReference type="Gene3D" id="3.30.565.10">
    <property type="entry name" value="Histidine kinase-like ATPase, C-terminal domain"/>
    <property type="match status" value="1"/>
</dbReference>
<dbReference type="InterPro" id="IPR003594">
    <property type="entry name" value="HATPase_dom"/>
</dbReference>
<dbReference type="InterPro" id="IPR004358">
    <property type="entry name" value="Sig_transdc_His_kin-like_C"/>
</dbReference>
<keyword evidence="11 16" id="KW-1133">Transmembrane helix</keyword>
<reference evidence="21" key="1">
    <citation type="submission" date="2022-05" db="EMBL/GenBank/DDBJ databases">
        <title>An RpoN-dependent PEP-CTERM gene is involved in floc formation of an Aquincola tertiaricarbonis strain.</title>
        <authorList>
            <person name="Qiu D."/>
            <person name="Xia M."/>
        </authorList>
    </citation>
    <scope>NUCLEOTIDE SEQUENCE</scope>
    <source>
        <strain evidence="21">RN12</strain>
    </source>
</reference>
<feature type="modified residue" description="4-aspartylphosphate" evidence="15">
    <location>
        <position position="564"/>
    </location>
</feature>
<dbReference type="InterPro" id="IPR003661">
    <property type="entry name" value="HisK_dim/P_dom"/>
</dbReference>
<evidence type="ECO:0000256" key="7">
    <source>
        <dbReference type="ARBA" id="ARBA00022692"/>
    </source>
</evidence>
<feature type="domain" description="Response regulatory" evidence="18">
    <location>
        <begin position="510"/>
        <end position="632"/>
    </location>
</feature>
<proteinExistence type="predicted"/>
<evidence type="ECO:0000259" key="20">
    <source>
        <dbReference type="PROSITE" id="PS50894"/>
    </source>
</evidence>
<dbReference type="Pfam" id="PF00512">
    <property type="entry name" value="HisKA"/>
    <property type="match status" value="1"/>
</dbReference>
<keyword evidence="4" id="KW-1003">Cell membrane</keyword>
<dbReference type="RefSeq" id="WP_250197269.1">
    <property type="nucleotide sequence ID" value="NZ_CP097636.1"/>
</dbReference>
<evidence type="ECO:0000256" key="2">
    <source>
        <dbReference type="ARBA" id="ARBA00004651"/>
    </source>
</evidence>
<gene>
    <name evidence="21" type="ORF">MW290_26145</name>
</gene>
<dbReference type="PROSITE" id="PS50109">
    <property type="entry name" value="HIS_KIN"/>
    <property type="match status" value="1"/>
</dbReference>
<dbReference type="Gene3D" id="3.40.50.2300">
    <property type="match status" value="2"/>
</dbReference>
<evidence type="ECO:0000256" key="10">
    <source>
        <dbReference type="ARBA" id="ARBA00022840"/>
    </source>
</evidence>
<dbReference type="InterPro" id="IPR036890">
    <property type="entry name" value="HATPase_C_sf"/>
</dbReference>
<keyword evidence="6" id="KW-0808">Transferase</keyword>
<evidence type="ECO:0000259" key="17">
    <source>
        <dbReference type="PROSITE" id="PS50109"/>
    </source>
</evidence>
<accession>A0ABY4S6T3</accession>
<dbReference type="InterPro" id="IPR036641">
    <property type="entry name" value="HPT_dom_sf"/>
</dbReference>
<dbReference type="InterPro" id="IPR008207">
    <property type="entry name" value="Sig_transdc_His_kin_Hpt_dom"/>
</dbReference>
<evidence type="ECO:0000256" key="11">
    <source>
        <dbReference type="ARBA" id="ARBA00022989"/>
    </source>
</evidence>
<keyword evidence="7 16" id="KW-0812">Transmembrane</keyword>
<dbReference type="Pfam" id="PF02518">
    <property type="entry name" value="HATPase_c"/>
    <property type="match status" value="1"/>
</dbReference>
<dbReference type="Proteomes" id="UP001056201">
    <property type="component" value="Chromosome 2"/>
</dbReference>
<evidence type="ECO:0000256" key="5">
    <source>
        <dbReference type="ARBA" id="ARBA00022553"/>
    </source>
</evidence>
<evidence type="ECO:0000256" key="6">
    <source>
        <dbReference type="ARBA" id="ARBA00022679"/>
    </source>
</evidence>
<dbReference type="InterPro" id="IPR005467">
    <property type="entry name" value="His_kinase_dom"/>
</dbReference>
<feature type="domain" description="HAMP" evidence="19">
    <location>
        <begin position="179"/>
        <end position="236"/>
    </location>
</feature>
<sequence>MPTATPPAPRGSIARSIVLLIVVTSAALSTVFTAYQLHQEYRRGIGQLEAQFSLISVSHVPALVANVWALDHEQTMQQLEGIRRLPGVLEAAVAGDLPWPAVARDPQATDDGNLLVRSYDLVHHGGPDPEDDQRIGQLTVTASSAELHRRLLATAGQVFAMELLRATLLSTILILGLRQLVTRRLVRIADYTVALRLDNLDRRDVQPPTAHWGGDDIDRLGQAIERMRHQLRDEVDRRLQLEAESRAHEVDKQAAQLANAAKSEFLASMSHEIRTPMNAVIGMSTLALQGPLPPRERRYVEKVLTSAQMLLGVLNDILDYSKVEAGMLQIDRSEFDLRSLFDGIADLVGLRVEEKDLELVFDLPVDLPPLLMGDALRLRQVLLNLCTNAVKFTEQGHVLLRVQVLARDPRQMHLHFEVCDTGIGMTPAQAALLFRPFTQADSSVARRFGGTGLGLAISQRLMNLMGSRITVTSTPGVGSCFAFDLQLGLPQAAAEPRGEPVLAAPAMQGRLLVVDDNEAARLVLHTMAGRLGFESDAVDSGEAALRAVAEAEAQERPYRIVLLDWRMPAMDGAECARRIAERALHPPCVLMVSALGREELLRALQRQSVEVGAVLTKPVTPSALIDGYHSAIGLARAKPVVTAPQLDLLTQYRPRLAGLKVLLAEDNEINIELATDMLERVGMQVVVARDGGEALALLASEPVDGVLLDCQMPVVDGLTAARRIRERPDWQQLPVLAITADAMVGDREQALAAGMNDHIAKPIDIEALYAALARWLPTPPPPARAGLGDRLPGLGRLPELPGVDVAAGLRRTGGQEALYLRLLHLFDRQQRRFLPEFRSAMLNGDRGLASALVHSLKGAASTVSAYEVDLAAQALELDLAQGSSDEALDSSLQALTQAMDRLQAVLARL</sequence>
<keyword evidence="8" id="KW-0547">Nucleotide-binding</keyword>
<evidence type="ECO:0000256" key="8">
    <source>
        <dbReference type="ARBA" id="ARBA00022741"/>
    </source>
</evidence>
<dbReference type="InterPro" id="IPR033414">
    <property type="entry name" value="Sensor_dom"/>
</dbReference>
<keyword evidence="13 16" id="KW-0472">Membrane</keyword>
<dbReference type="SUPFAM" id="SSF47384">
    <property type="entry name" value="Homodimeric domain of signal transducing histidine kinase"/>
    <property type="match status" value="1"/>
</dbReference>
<evidence type="ECO:0000256" key="15">
    <source>
        <dbReference type="PROSITE-ProRule" id="PRU00169"/>
    </source>
</evidence>
<keyword evidence="5 15" id="KW-0597">Phosphoprotein</keyword>
<dbReference type="PANTHER" id="PTHR45339:SF1">
    <property type="entry name" value="HYBRID SIGNAL TRANSDUCTION HISTIDINE KINASE J"/>
    <property type="match status" value="1"/>
</dbReference>
<dbReference type="InterPro" id="IPR003660">
    <property type="entry name" value="HAMP_dom"/>
</dbReference>
<dbReference type="SUPFAM" id="SSF52172">
    <property type="entry name" value="CheY-like"/>
    <property type="match status" value="2"/>
</dbReference>
<dbReference type="PROSITE" id="PS50894">
    <property type="entry name" value="HPT"/>
    <property type="match status" value="1"/>
</dbReference>
<dbReference type="InterPro" id="IPR036097">
    <property type="entry name" value="HisK_dim/P_sf"/>
</dbReference>
<comment type="catalytic activity">
    <reaction evidence="1">
        <text>ATP + protein L-histidine = ADP + protein N-phospho-L-histidine.</text>
        <dbReference type="EC" id="2.7.13.3"/>
    </reaction>
</comment>
<dbReference type="EC" id="2.7.13.3" evidence="3"/>
<organism evidence="21 22">
    <name type="scientific">Aquincola tertiaricarbonis</name>
    <dbReference type="NCBI Taxonomy" id="391953"/>
    <lineage>
        <taxon>Bacteria</taxon>
        <taxon>Pseudomonadati</taxon>
        <taxon>Pseudomonadota</taxon>
        <taxon>Betaproteobacteria</taxon>
        <taxon>Burkholderiales</taxon>
        <taxon>Sphaerotilaceae</taxon>
        <taxon>Aquincola</taxon>
    </lineage>
</organism>
<dbReference type="Pfam" id="PF01627">
    <property type="entry name" value="Hpt"/>
    <property type="match status" value="1"/>
</dbReference>
<dbReference type="EMBL" id="CP097636">
    <property type="protein sequence ID" value="URI09052.1"/>
    <property type="molecule type" value="Genomic_DNA"/>
</dbReference>
<feature type="transmembrane region" description="Helical" evidence="16">
    <location>
        <begin position="12"/>
        <end position="35"/>
    </location>
</feature>
<keyword evidence="12" id="KW-0902">Two-component regulatory system</keyword>
<dbReference type="CDD" id="cd00082">
    <property type="entry name" value="HisKA"/>
    <property type="match status" value="1"/>
</dbReference>
<dbReference type="Gene3D" id="1.10.287.130">
    <property type="match status" value="1"/>
</dbReference>
<evidence type="ECO:0000259" key="18">
    <source>
        <dbReference type="PROSITE" id="PS50110"/>
    </source>
</evidence>
<protein>
    <recommendedName>
        <fullName evidence="3">histidine kinase</fullName>
        <ecNumber evidence="3">2.7.13.3</ecNumber>
    </recommendedName>
</protein>